<dbReference type="CDD" id="cd20263">
    <property type="entry name" value="Complex1_LYR_NDUFB9_LYRM3"/>
    <property type="match status" value="1"/>
</dbReference>
<comment type="similarity">
    <text evidence="3">Belongs to the complex I LYR family.</text>
</comment>
<feature type="domain" description="Complex 1 LYR protein" evidence="17">
    <location>
        <begin position="20"/>
        <end position="72"/>
    </location>
</feature>
<keyword evidence="11" id="KW-0007">Acetylation</keyword>
<reference evidence="18 19" key="1">
    <citation type="submission" date="2018-10" db="EMBL/GenBank/DDBJ databases">
        <title>A high-quality apple genome assembly.</title>
        <authorList>
            <person name="Hu J."/>
        </authorList>
    </citation>
    <scope>NUCLEOTIDE SEQUENCE [LARGE SCALE GENOMIC DNA]</scope>
    <source>
        <strain evidence="19">cv. HFTH1</strain>
        <tissue evidence="18">Young leaf</tissue>
    </source>
</reference>
<evidence type="ECO:0000256" key="10">
    <source>
        <dbReference type="ARBA" id="ARBA00022982"/>
    </source>
</evidence>
<keyword evidence="9" id="KW-0999">Mitochondrion inner membrane</keyword>
<protein>
    <recommendedName>
        <fullName evidence="5">NADH dehydrogenase [ubiquinone] 1 beta subcomplex subunit 9</fullName>
    </recommendedName>
    <alternativeName>
        <fullName evidence="14">Complex I-B22</fullName>
    </alternativeName>
    <alternativeName>
        <fullName evidence="15">NADH-ubiquinone oxidoreductase B22 subunit</fullName>
    </alternativeName>
</protein>
<feature type="transmembrane region" description="Helical" evidence="16">
    <location>
        <begin position="258"/>
        <end position="285"/>
    </location>
</feature>
<evidence type="ECO:0000259" key="17">
    <source>
        <dbReference type="Pfam" id="PF05347"/>
    </source>
</evidence>
<comment type="subcellular location">
    <subcellularLocation>
        <location evidence="2">Mitochondrion inner membrane</location>
        <topology evidence="2">Peripheral membrane protein</topology>
        <orientation evidence="2">Matrix side</orientation>
    </subcellularLocation>
</comment>
<evidence type="ECO:0000256" key="15">
    <source>
        <dbReference type="ARBA" id="ARBA00032528"/>
    </source>
</evidence>
<comment type="function">
    <text evidence="1">Accessory subunit of the mitochondrial membrane respiratory chain NADH dehydrogenase (Complex I), that is believed to be not involved in catalysis. Complex I functions in the transfer of electrons from NADH to the respiratory chain. The immediate electron acceptor for the enzyme is believed to be ubiquinone.</text>
</comment>
<evidence type="ECO:0000256" key="3">
    <source>
        <dbReference type="ARBA" id="ARBA00009508"/>
    </source>
</evidence>
<dbReference type="STRING" id="3750.A0A498IPL8"/>
<dbReference type="PANTHER" id="PTHR12868:SF0">
    <property type="entry name" value="NADH DEHYDROGENASE [UBIQUINONE] 1 BETA SUBCOMPLEX SUBUNIT 9"/>
    <property type="match status" value="1"/>
</dbReference>
<organism evidence="18 19">
    <name type="scientific">Malus domestica</name>
    <name type="common">Apple</name>
    <name type="synonym">Pyrus malus</name>
    <dbReference type="NCBI Taxonomy" id="3750"/>
    <lineage>
        <taxon>Eukaryota</taxon>
        <taxon>Viridiplantae</taxon>
        <taxon>Streptophyta</taxon>
        <taxon>Embryophyta</taxon>
        <taxon>Tracheophyta</taxon>
        <taxon>Spermatophyta</taxon>
        <taxon>Magnoliopsida</taxon>
        <taxon>eudicotyledons</taxon>
        <taxon>Gunneridae</taxon>
        <taxon>Pentapetalae</taxon>
        <taxon>rosids</taxon>
        <taxon>fabids</taxon>
        <taxon>Rosales</taxon>
        <taxon>Rosaceae</taxon>
        <taxon>Amygdaloideae</taxon>
        <taxon>Maleae</taxon>
        <taxon>Malus</taxon>
    </lineage>
</organism>
<evidence type="ECO:0000256" key="12">
    <source>
        <dbReference type="ARBA" id="ARBA00023128"/>
    </source>
</evidence>
<evidence type="ECO:0000256" key="16">
    <source>
        <dbReference type="SAM" id="Phobius"/>
    </source>
</evidence>
<keyword evidence="10" id="KW-0249">Electron transport</keyword>
<dbReference type="InterPro" id="IPR033034">
    <property type="entry name" value="NDUFB9"/>
</dbReference>
<evidence type="ECO:0000256" key="4">
    <source>
        <dbReference type="ARBA" id="ARBA00011790"/>
    </source>
</evidence>
<evidence type="ECO:0000256" key="9">
    <source>
        <dbReference type="ARBA" id="ARBA00022792"/>
    </source>
</evidence>
<dbReference type="GO" id="GO:0005743">
    <property type="term" value="C:mitochondrial inner membrane"/>
    <property type="evidence" value="ECO:0007669"/>
    <property type="project" value="UniProtKB-SubCell"/>
</dbReference>
<dbReference type="InterPro" id="IPR045292">
    <property type="entry name" value="Complex1_LYR_NDUFB9_LYRM3"/>
</dbReference>
<dbReference type="PANTHER" id="PTHR12868">
    <property type="entry name" value="NADH-UBIQUINONE OXIDOREDUCTASE B22 SUBUNIT"/>
    <property type="match status" value="1"/>
</dbReference>
<keyword evidence="19" id="KW-1185">Reference proteome</keyword>
<evidence type="ECO:0000256" key="6">
    <source>
        <dbReference type="ARBA" id="ARBA00022448"/>
    </source>
</evidence>
<evidence type="ECO:0000313" key="18">
    <source>
        <dbReference type="EMBL" id="RXH85458.1"/>
    </source>
</evidence>
<accession>A0A498IPL8</accession>
<comment type="caution">
    <text evidence="18">The sequence shown here is derived from an EMBL/GenBank/DDBJ whole genome shotgun (WGS) entry which is preliminary data.</text>
</comment>
<comment type="subunit">
    <text evidence="4">Mammalian complex I is composed of 45 different subunits.</text>
</comment>
<dbReference type="Proteomes" id="UP000290289">
    <property type="component" value="Chromosome 10"/>
</dbReference>
<evidence type="ECO:0000256" key="1">
    <source>
        <dbReference type="ARBA" id="ARBA00002920"/>
    </source>
</evidence>
<feature type="transmembrane region" description="Helical" evidence="16">
    <location>
        <begin position="163"/>
        <end position="192"/>
    </location>
</feature>
<proteinExistence type="inferred from homology"/>
<keyword evidence="13 16" id="KW-0472">Membrane</keyword>
<evidence type="ECO:0000256" key="7">
    <source>
        <dbReference type="ARBA" id="ARBA00022553"/>
    </source>
</evidence>
<evidence type="ECO:0000313" key="19">
    <source>
        <dbReference type="Proteomes" id="UP000290289"/>
    </source>
</evidence>
<dbReference type="EMBL" id="RDQH01000336">
    <property type="protein sequence ID" value="RXH85458.1"/>
    <property type="molecule type" value="Genomic_DNA"/>
</dbReference>
<evidence type="ECO:0000256" key="11">
    <source>
        <dbReference type="ARBA" id="ARBA00022990"/>
    </source>
</evidence>
<feature type="transmembrane region" description="Helical" evidence="16">
    <location>
        <begin position="124"/>
        <end position="143"/>
    </location>
</feature>
<keyword evidence="7" id="KW-0597">Phosphoprotein</keyword>
<dbReference type="Pfam" id="PF05347">
    <property type="entry name" value="Complex1_LYR"/>
    <property type="match status" value="1"/>
</dbReference>
<keyword evidence="6" id="KW-0813">Transport</keyword>
<evidence type="ECO:0000256" key="14">
    <source>
        <dbReference type="ARBA" id="ARBA00030192"/>
    </source>
</evidence>
<evidence type="ECO:0000256" key="8">
    <source>
        <dbReference type="ARBA" id="ARBA00022660"/>
    </source>
</evidence>
<dbReference type="InterPro" id="IPR008011">
    <property type="entry name" value="Complex1_LYR_dom"/>
</dbReference>
<feature type="transmembrane region" description="Helical" evidence="16">
    <location>
        <begin position="213"/>
        <end position="238"/>
    </location>
</feature>
<keyword evidence="16" id="KW-0812">Transmembrane</keyword>
<dbReference type="AlphaFoldDB" id="A0A498IPL8"/>
<sequence length="306" mass="34431">MSGVSTAAYVARRAAQKEKVRILYRRALRDTLNWAVHRHLFYPDADALRERFETNKHVEDPDTIDRLIANAEATYNKWRHPDPYIVPWAPGGSKFHRNPTPPAGMEEEGIRALGLKVSRDAKTLCATLFPVLTSLLMVVLFLWTITSESGAADRPGITRESNNWAFCVGLLTIVLGFLFLVAGLPLLVDLVIKFSEQLQMKQEETRKPQNQAGKLKTICIVSRIVVSIIAMVMLAWAINTGLRLATEPRREDKYFPLASPVGVVTIMFGFTYSIIGLCIIAELALELTKQFQTTEKNEIVNHQLRV</sequence>
<evidence type="ECO:0000256" key="13">
    <source>
        <dbReference type="ARBA" id="ARBA00023136"/>
    </source>
</evidence>
<evidence type="ECO:0000256" key="2">
    <source>
        <dbReference type="ARBA" id="ARBA00004443"/>
    </source>
</evidence>
<dbReference type="GO" id="GO:0006120">
    <property type="term" value="P:mitochondrial electron transport, NADH to ubiquinone"/>
    <property type="evidence" value="ECO:0007669"/>
    <property type="project" value="InterPro"/>
</dbReference>
<keyword evidence="8" id="KW-0679">Respiratory chain</keyword>
<keyword evidence="12" id="KW-0496">Mitochondrion</keyword>
<keyword evidence="16" id="KW-1133">Transmembrane helix</keyword>
<name>A0A498IPL8_MALDO</name>
<evidence type="ECO:0000256" key="5">
    <source>
        <dbReference type="ARBA" id="ARBA00018684"/>
    </source>
</evidence>
<gene>
    <name evidence="18" type="ORF">DVH24_002556</name>
</gene>